<evidence type="ECO:0000256" key="1">
    <source>
        <dbReference type="ARBA" id="ARBA00022598"/>
    </source>
</evidence>
<keyword evidence="6" id="KW-1185">Reference proteome</keyword>
<dbReference type="RefSeq" id="WP_190452119.1">
    <property type="nucleotide sequence ID" value="NZ_JAMPLM010000012.1"/>
</dbReference>
<organism evidence="5 6">
    <name type="scientific">Stenomitos frigidus AS-A4</name>
    <dbReference type="NCBI Taxonomy" id="2933935"/>
    <lineage>
        <taxon>Bacteria</taxon>
        <taxon>Bacillati</taxon>
        <taxon>Cyanobacteriota</taxon>
        <taxon>Cyanophyceae</taxon>
        <taxon>Leptolyngbyales</taxon>
        <taxon>Leptolyngbyaceae</taxon>
        <taxon>Stenomitos</taxon>
    </lineage>
</organism>
<keyword evidence="1" id="KW-0436">Ligase</keyword>
<dbReference type="InterPro" id="IPR008909">
    <property type="entry name" value="DALR_anticod-bd"/>
</dbReference>
<evidence type="ECO:0000256" key="2">
    <source>
        <dbReference type="ARBA" id="ARBA00022741"/>
    </source>
</evidence>
<gene>
    <name evidence="5" type="ORF">NDI38_14630</name>
</gene>
<dbReference type="SMART" id="SM00836">
    <property type="entry name" value="DALR_1"/>
    <property type="match status" value="1"/>
</dbReference>
<keyword evidence="3" id="KW-0067">ATP-binding</keyword>
<accession>A0ABV0KK96</accession>
<feature type="domain" description="DALR anticodon binding" evidence="4">
    <location>
        <begin position="153"/>
        <end position="295"/>
    </location>
</feature>
<evidence type="ECO:0000256" key="3">
    <source>
        <dbReference type="ARBA" id="ARBA00022840"/>
    </source>
</evidence>
<evidence type="ECO:0000313" key="6">
    <source>
        <dbReference type="Proteomes" id="UP001476950"/>
    </source>
</evidence>
<dbReference type="InterPro" id="IPR009080">
    <property type="entry name" value="tRNAsynth_Ia_anticodon-bd"/>
</dbReference>
<comment type="caution">
    <text evidence="5">The sequence shown here is derived from an EMBL/GenBank/DDBJ whole genome shotgun (WGS) entry which is preliminary data.</text>
</comment>
<evidence type="ECO:0000313" key="5">
    <source>
        <dbReference type="EMBL" id="MEP1059677.1"/>
    </source>
</evidence>
<dbReference type="SUPFAM" id="SSF47323">
    <property type="entry name" value="Anticodon-binding domain of a subclass of class I aminoacyl-tRNA synthetases"/>
    <property type="match status" value="1"/>
</dbReference>
<keyword evidence="2" id="KW-0547">Nucleotide-binding</keyword>
<sequence>MRLRQAVAQHLRDCQSDVATTIVDRVTTEQEERSSLDQIVRAIPFKRASKSIPFVYVCAIAHRLATPSQPAALIAAQLVDALLQPLPIPEEDSLSGIVVQPTAIGLLQFELSDRAIASWLDRLLTKALPQQSWVRLTSTERQMLLPTAAIFEVQYAYARCCSLLRLAHSEGLITLDRLDVAPLAWRVVNPPSVPWLTSTAQLCLNHPVDRRLLGYLVEALDCLSNESPHRVQQSLRSAQAIAQAMQAFHRVHPLWRKTGTEPNLVVSQLGLLLATQRILYVLLADGLNLQPVVEL</sequence>
<dbReference type="EMBL" id="JAMPLM010000012">
    <property type="protein sequence ID" value="MEP1059677.1"/>
    <property type="molecule type" value="Genomic_DNA"/>
</dbReference>
<name>A0ABV0KK96_9CYAN</name>
<reference evidence="5 6" key="1">
    <citation type="submission" date="2022-04" db="EMBL/GenBank/DDBJ databases">
        <title>Positive selection, recombination, and allopatry shape intraspecific diversity of widespread and dominant cyanobacteria.</title>
        <authorList>
            <person name="Wei J."/>
            <person name="Shu W."/>
            <person name="Hu C."/>
        </authorList>
    </citation>
    <scope>NUCLEOTIDE SEQUENCE [LARGE SCALE GENOMIC DNA]</scope>
    <source>
        <strain evidence="5 6">AS-A4</strain>
    </source>
</reference>
<evidence type="ECO:0000259" key="4">
    <source>
        <dbReference type="SMART" id="SM00836"/>
    </source>
</evidence>
<dbReference type="Proteomes" id="UP001476950">
    <property type="component" value="Unassembled WGS sequence"/>
</dbReference>
<proteinExistence type="predicted"/>
<dbReference type="Gene3D" id="1.10.730.10">
    <property type="entry name" value="Isoleucyl-tRNA Synthetase, Domain 1"/>
    <property type="match status" value="1"/>
</dbReference>
<protein>
    <recommendedName>
        <fullName evidence="4">DALR anticodon binding domain-containing protein</fullName>
    </recommendedName>
</protein>